<evidence type="ECO:0000256" key="7">
    <source>
        <dbReference type="ARBA" id="ARBA00022989"/>
    </source>
</evidence>
<organism evidence="12 13">
    <name type="scientific">Collybiopsis luxurians FD-317 M1</name>
    <dbReference type="NCBI Taxonomy" id="944289"/>
    <lineage>
        <taxon>Eukaryota</taxon>
        <taxon>Fungi</taxon>
        <taxon>Dikarya</taxon>
        <taxon>Basidiomycota</taxon>
        <taxon>Agaricomycotina</taxon>
        <taxon>Agaricomycetes</taxon>
        <taxon>Agaricomycetidae</taxon>
        <taxon>Agaricales</taxon>
        <taxon>Marasmiineae</taxon>
        <taxon>Omphalotaceae</taxon>
        <taxon>Collybiopsis</taxon>
        <taxon>Collybiopsis luxurians</taxon>
    </lineage>
</organism>
<keyword evidence="8 10" id="KW-0472">Membrane</keyword>
<dbReference type="HOGENOM" id="CLU_527897_0_0_1"/>
<protein>
    <recommendedName>
        <fullName evidence="3">ER membrane protein complex subunit 1</fullName>
    </recommendedName>
</protein>
<keyword evidence="4 10" id="KW-0812">Transmembrane</keyword>
<feature type="domain" description="ER membrane protein complex subunit 1 C-terminal" evidence="11">
    <location>
        <begin position="289"/>
        <end position="514"/>
    </location>
</feature>
<feature type="transmembrane region" description="Helical" evidence="10">
    <location>
        <begin position="12"/>
        <end position="36"/>
    </location>
</feature>
<keyword evidence="7 10" id="KW-1133">Transmembrane helix</keyword>
<keyword evidence="5" id="KW-0732">Signal</keyword>
<dbReference type="InterPro" id="IPR026895">
    <property type="entry name" value="EMC1"/>
</dbReference>
<keyword evidence="13" id="KW-1185">Reference proteome</keyword>
<dbReference type="AlphaFoldDB" id="A0A0D0BYI9"/>
<evidence type="ECO:0000256" key="10">
    <source>
        <dbReference type="SAM" id="Phobius"/>
    </source>
</evidence>
<reference evidence="12 13" key="1">
    <citation type="submission" date="2014-04" db="EMBL/GenBank/DDBJ databases">
        <title>Evolutionary Origins and Diversification of the Mycorrhizal Mutualists.</title>
        <authorList>
            <consortium name="DOE Joint Genome Institute"/>
            <consortium name="Mycorrhizal Genomics Consortium"/>
            <person name="Kohler A."/>
            <person name="Kuo A."/>
            <person name="Nagy L.G."/>
            <person name="Floudas D."/>
            <person name="Copeland A."/>
            <person name="Barry K.W."/>
            <person name="Cichocki N."/>
            <person name="Veneault-Fourrey C."/>
            <person name="LaButti K."/>
            <person name="Lindquist E.A."/>
            <person name="Lipzen A."/>
            <person name="Lundell T."/>
            <person name="Morin E."/>
            <person name="Murat C."/>
            <person name="Riley R."/>
            <person name="Ohm R."/>
            <person name="Sun H."/>
            <person name="Tunlid A."/>
            <person name="Henrissat B."/>
            <person name="Grigoriev I.V."/>
            <person name="Hibbett D.S."/>
            <person name="Martin F."/>
        </authorList>
    </citation>
    <scope>NUCLEOTIDE SEQUENCE [LARGE SCALE GENOMIC DNA]</scope>
    <source>
        <strain evidence="12 13">FD-317 M1</strain>
    </source>
</reference>
<dbReference type="PROSITE" id="PS51257">
    <property type="entry name" value="PROKAR_LIPOPROTEIN"/>
    <property type="match status" value="1"/>
</dbReference>
<dbReference type="InterPro" id="IPR011678">
    <property type="entry name" value="EMC1_C"/>
</dbReference>
<evidence type="ECO:0000256" key="1">
    <source>
        <dbReference type="ARBA" id="ARBA00004115"/>
    </source>
</evidence>
<evidence type="ECO:0000256" key="6">
    <source>
        <dbReference type="ARBA" id="ARBA00022824"/>
    </source>
</evidence>
<comment type="subcellular location">
    <subcellularLocation>
        <location evidence="1">Endoplasmic reticulum membrane</location>
        <topology evidence="1">Single-pass type I membrane protein</topology>
    </subcellularLocation>
</comment>
<comment type="similarity">
    <text evidence="2">Belongs to the EMC1 family.</text>
</comment>
<dbReference type="Pfam" id="PF07774">
    <property type="entry name" value="EMC1_C"/>
    <property type="match status" value="1"/>
</dbReference>
<evidence type="ECO:0000256" key="5">
    <source>
        <dbReference type="ARBA" id="ARBA00022729"/>
    </source>
</evidence>
<evidence type="ECO:0000259" key="11">
    <source>
        <dbReference type="Pfam" id="PF07774"/>
    </source>
</evidence>
<gene>
    <name evidence="12" type="ORF">GYMLUDRAFT_59265</name>
</gene>
<evidence type="ECO:0000256" key="3">
    <source>
        <dbReference type="ARBA" id="ARBA00020824"/>
    </source>
</evidence>
<accession>A0A0D0BYI9</accession>
<dbReference type="OrthoDB" id="28092at2759"/>
<dbReference type="PANTHER" id="PTHR21573:SF0">
    <property type="entry name" value="ER MEMBRANE PROTEIN COMPLEX SUBUNIT 1"/>
    <property type="match status" value="1"/>
</dbReference>
<dbReference type="EMBL" id="KN834773">
    <property type="protein sequence ID" value="KIK60871.1"/>
    <property type="molecule type" value="Genomic_DNA"/>
</dbReference>
<dbReference type="PANTHER" id="PTHR21573">
    <property type="entry name" value="ER MEMBRANE PROTEIN COMPLEX SUBUNIT 1"/>
    <property type="match status" value="1"/>
</dbReference>
<evidence type="ECO:0000313" key="12">
    <source>
        <dbReference type="EMBL" id="KIK60871.1"/>
    </source>
</evidence>
<evidence type="ECO:0000256" key="4">
    <source>
        <dbReference type="ARBA" id="ARBA00022692"/>
    </source>
</evidence>
<keyword evidence="9" id="KW-0325">Glycoprotein</keyword>
<keyword evidence="6" id="KW-0256">Endoplasmic reticulum</keyword>
<proteinExistence type="inferred from homology"/>
<evidence type="ECO:0000313" key="13">
    <source>
        <dbReference type="Proteomes" id="UP000053593"/>
    </source>
</evidence>
<evidence type="ECO:0000256" key="2">
    <source>
        <dbReference type="ARBA" id="ARBA00007904"/>
    </source>
</evidence>
<evidence type="ECO:0000256" key="8">
    <source>
        <dbReference type="ARBA" id="ARBA00023136"/>
    </source>
</evidence>
<name>A0A0D0BYI9_9AGAR</name>
<sequence length="516" mass="57518">MSRASTLTRGGVSYFPFTLGCFPVSHALACIFFSIYRFHILLTSSLGTFIAFGNTTRDLYTLTNGRTVTYISSDVNYLNGGDIVWTWTSEDHSSQILYSTVYATGEVVYVVGLASSFATYTLHVISLSATTGQVLASTSIPSCISSGLDDFILLSDSIIWLENSAFKSTTGWTPIQLKTPINQGARETPYDAYPTWTLSLPEGQDIQSIITAFRDPVASIGKVLVSEPHIVLVLTAPHSSSSSALHANDHVPAHCGLYLVDNVKGSVVYQTILPTERGGSCNVKASFVENWLVYHYYDGESQGPDQTKGYRMVTMELHEGKQVDEKTKSSELSSFSDKMMDITAYEQSFVYPHAISGYRSHIYQVWNYKQGSLTRPFLFPFEVANVNGKIQLFSRRLLNPRRPVGRKPSSEEQEEFLVQYDPVLLDDPRRVLSHDYDVSNTRSIITSPALLESTSLVFAYGLDLFLTRVAPSNTFDVLSENFNKVQLVLTVTGLAAAIFVTRPMVKRKKLREKWYN</sequence>
<dbReference type="Proteomes" id="UP000053593">
    <property type="component" value="Unassembled WGS sequence"/>
</dbReference>
<dbReference type="GO" id="GO:0072546">
    <property type="term" value="C:EMC complex"/>
    <property type="evidence" value="ECO:0007669"/>
    <property type="project" value="InterPro"/>
</dbReference>
<dbReference type="GO" id="GO:0034975">
    <property type="term" value="P:protein folding in endoplasmic reticulum"/>
    <property type="evidence" value="ECO:0007669"/>
    <property type="project" value="TreeGrafter"/>
</dbReference>
<evidence type="ECO:0000256" key="9">
    <source>
        <dbReference type="ARBA" id="ARBA00023180"/>
    </source>
</evidence>